<accession>A0ABU7BTB7</accession>
<reference evidence="1 2" key="1">
    <citation type="submission" date="2021-07" db="EMBL/GenBank/DDBJ databases">
        <authorList>
            <person name="Palmer J.M."/>
        </authorList>
    </citation>
    <scope>NUCLEOTIDE SEQUENCE [LARGE SCALE GENOMIC DNA]</scope>
    <source>
        <strain evidence="1 2">AT_MEX2019</strain>
        <tissue evidence="1">Muscle</tissue>
    </source>
</reference>
<gene>
    <name evidence="1" type="ORF">ATANTOWER_018712</name>
</gene>
<dbReference type="EMBL" id="JAHUTI010062898">
    <property type="protein sequence ID" value="MED6252884.1"/>
    <property type="molecule type" value="Genomic_DNA"/>
</dbReference>
<proteinExistence type="predicted"/>
<keyword evidence="2" id="KW-1185">Reference proteome</keyword>
<dbReference type="Proteomes" id="UP001345963">
    <property type="component" value="Unassembled WGS sequence"/>
</dbReference>
<evidence type="ECO:0000313" key="2">
    <source>
        <dbReference type="Proteomes" id="UP001345963"/>
    </source>
</evidence>
<comment type="caution">
    <text evidence="1">The sequence shown here is derived from an EMBL/GenBank/DDBJ whole genome shotgun (WGS) entry which is preliminary data.</text>
</comment>
<name>A0ABU7BTB7_9TELE</name>
<sequence>MQSCEYIKRTLQGSLLPPEVSSEIPAPCYNETAGSCIFYLIQEEEHEDVLVIQTVGSILFTVIVGLSPWKLEEQGFCLHNIPASKMFGFLYVQLHLNCFYRPPPAFQCKFPDQNKLRQKPFRTSDSTVVFLGS</sequence>
<organism evidence="1 2">
    <name type="scientific">Ataeniobius toweri</name>
    <dbReference type="NCBI Taxonomy" id="208326"/>
    <lineage>
        <taxon>Eukaryota</taxon>
        <taxon>Metazoa</taxon>
        <taxon>Chordata</taxon>
        <taxon>Craniata</taxon>
        <taxon>Vertebrata</taxon>
        <taxon>Euteleostomi</taxon>
        <taxon>Actinopterygii</taxon>
        <taxon>Neopterygii</taxon>
        <taxon>Teleostei</taxon>
        <taxon>Neoteleostei</taxon>
        <taxon>Acanthomorphata</taxon>
        <taxon>Ovalentaria</taxon>
        <taxon>Atherinomorphae</taxon>
        <taxon>Cyprinodontiformes</taxon>
        <taxon>Goodeidae</taxon>
        <taxon>Ataeniobius</taxon>
    </lineage>
</organism>
<protein>
    <submittedName>
        <fullName evidence="1">Uncharacterized protein</fullName>
    </submittedName>
</protein>
<evidence type="ECO:0000313" key="1">
    <source>
        <dbReference type="EMBL" id="MED6252884.1"/>
    </source>
</evidence>